<gene>
    <name evidence="1" type="ORF">MKW98_025348</name>
</gene>
<reference evidence="1" key="1">
    <citation type="submission" date="2022-04" db="EMBL/GenBank/DDBJ databases">
        <title>A functionally conserved STORR gene fusion in Papaver species that diverged 16.8 million years ago.</title>
        <authorList>
            <person name="Catania T."/>
        </authorList>
    </citation>
    <scope>NUCLEOTIDE SEQUENCE</scope>
    <source>
        <strain evidence="1">S-188037</strain>
    </source>
</reference>
<dbReference type="EMBL" id="JAJJMB010015396">
    <property type="protein sequence ID" value="KAI3854462.1"/>
    <property type="molecule type" value="Genomic_DNA"/>
</dbReference>
<evidence type="ECO:0000313" key="2">
    <source>
        <dbReference type="Proteomes" id="UP001202328"/>
    </source>
</evidence>
<proteinExistence type="predicted"/>
<name>A0AAD4S369_9MAGN</name>
<keyword evidence="2" id="KW-1185">Reference proteome</keyword>
<dbReference type="AlphaFoldDB" id="A0AAD4S369"/>
<protein>
    <submittedName>
        <fullName evidence="1">Uncharacterized protein</fullName>
    </submittedName>
</protein>
<organism evidence="1 2">
    <name type="scientific">Papaver atlanticum</name>
    <dbReference type="NCBI Taxonomy" id="357466"/>
    <lineage>
        <taxon>Eukaryota</taxon>
        <taxon>Viridiplantae</taxon>
        <taxon>Streptophyta</taxon>
        <taxon>Embryophyta</taxon>
        <taxon>Tracheophyta</taxon>
        <taxon>Spermatophyta</taxon>
        <taxon>Magnoliopsida</taxon>
        <taxon>Ranunculales</taxon>
        <taxon>Papaveraceae</taxon>
        <taxon>Papaveroideae</taxon>
        <taxon>Papaver</taxon>
    </lineage>
</organism>
<accession>A0AAD4S369</accession>
<comment type="caution">
    <text evidence="1">The sequence shown here is derived from an EMBL/GenBank/DDBJ whole genome shotgun (WGS) entry which is preliminary data.</text>
</comment>
<evidence type="ECO:0000313" key="1">
    <source>
        <dbReference type="EMBL" id="KAI3854462.1"/>
    </source>
</evidence>
<sequence>MEISQGTGLIFEHCVSSLQNVVYILHLGSDWRQIKQVCTRYHQNHHKKQLPTHFEALSIPLTLPRPESAACWIYELVDMPCAWSCKLAGSLEQAKFKGLKDAFARSRHSLLAASPAL</sequence>
<dbReference type="Proteomes" id="UP001202328">
    <property type="component" value="Unassembled WGS sequence"/>
</dbReference>